<dbReference type="Gene3D" id="1.10.340.30">
    <property type="entry name" value="Hypothetical protein, domain 2"/>
    <property type="match status" value="1"/>
</dbReference>
<keyword evidence="8" id="KW-0326">Glycosidase</keyword>
<evidence type="ECO:0000256" key="8">
    <source>
        <dbReference type="ARBA" id="ARBA00023295"/>
    </source>
</evidence>
<dbReference type="AlphaFoldDB" id="A0A1G5UWH7"/>
<dbReference type="InterPro" id="IPR011257">
    <property type="entry name" value="DNA_glycosylase"/>
</dbReference>
<evidence type="ECO:0000313" key="11">
    <source>
        <dbReference type="EMBL" id="SDA37974.1"/>
    </source>
</evidence>
<dbReference type="STRING" id="209880.SAMN02910343_00194"/>
<dbReference type="PANTHER" id="PTHR10242:SF2">
    <property type="entry name" value="N-GLYCOSYLASE_DNA LYASE"/>
    <property type="match status" value="1"/>
</dbReference>
<dbReference type="GO" id="GO:0003684">
    <property type="term" value="F:damaged DNA binding"/>
    <property type="evidence" value="ECO:0007669"/>
    <property type="project" value="InterPro"/>
</dbReference>
<evidence type="ECO:0000256" key="9">
    <source>
        <dbReference type="ARBA" id="ARBA00044632"/>
    </source>
</evidence>
<evidence type="ECO:0000256" key="6">
    <source>
        <dbReference type="ARBA" id="ARBA00023239"/>
    </source>
</evidence>
<dbReference type="GO" id="GO:0006284">
    <property type="term" value="P:base-excision repair"/>
    <property type="evidence" value="ECO:0007669"/>
    <property type="project" value="InterPro"/>
</dbReference>
<dbReference type="InterPro" id="IPR023170">
    <property type="entry name" value="HhH_base_excis_C"/>
</dbReference>
<evidence type="ECO:0000313" key="12">
    <source>
        <dbReference type="Proteomes" id="UP000199689"/>
    </source>
</evidence>
<evidence type="ECO:0000259" key="10">
    <source>
        <dbReference type="SMART" id="SM00478"/>
    </source>
</evidence>
<evidence type="ECO:0000256" key="7">
    <source>
        <dbReference type="ARBA" id="ARBA00023268"/>
    </source>
</evidence>
<dbReference type="SUPFAM" id="SSF55945">
    <property type="entry name" value="TATA-box binding protein-like"/>
    <property type="match status" value="1"/>
</dbReference>
<dbReference type="InterPro" id="IPR003265">
    <property type="entry name" value="HhH-GPD_domain"/>
</dbReference>
<evidence type="ECO:0000256" key="4">
    <source>
        <dbReference type="ARBA" id="ARBA00022801"/>
    </source>
</evidence>
<evidence type="ECO:0000256" key="1">
    <source>
        <dbReference type="ARBA" id="ARBA00010679"/>
    </source>
</evidence>
<dbReference type="RefSeq" id="WP_091362878.1">
    <property type="nucleotide sequence ID" value="NZ_FMXA01000003.1"/>
</dbReference>
<keyword evidence="7" id="KW-0511">Multifunctional enzyme</keyword>
<reference evidence="11 12" key="1">
    <citation type="submission" date="2016-10" db="EMBL/GenBank/DDBJ databases">
        <authorList>
            <person name="de Groot N.N."/>
        </authorList>
    </citation>
    <scope>NUCLEOTIDE SEQUENCE [LARGE SCALE GENOMIC DNA]</scope>
    <source>
        <strain evidence="11 12">DSM 15230</strain>
    </source>
</reference>
<dbReference type="InterPro" id="IPR012904">
    <property type="entry name" value="OGG_N"/>
</dbReference>
<dbReference type="Gene3D" id="3.30.310.260">
    <property type="match status" value="1"/>
</dbReference>
<dbReference type="GeneID" id="87755244"/>
<keyword evidence="6 11" id="KW-0456">Lyase</keyword>
<proteinExistence type="inferred from homology"/>
<keyword evidence="3" id="KW-0227">DNA damage</keyword>
<dbReference type="EMBL" id="FMXA01000003">
    <property type="protein sequence ID" value="SDA37974.1"/>
    <property type="molecule type" value="Genomic_DNA"/>
</dbReference>
<comment type="catalytic activity">
    <reaction evidence="9">
        <text>2'-deoxyribonucleotide-(2'-deoxyribose 5'-phosphate)-2'-deoxyribonucleotide-DNA = a 3'-end 2'-deoxyribonucleotide-(2,3-dehydro-2,3-deoxyribose 5'-phosphate)-DNA + a 5'-end 5'-phospho-2'-deoxyribonucleoside-DNA + H(+)</text>
        <dbReference type="Rhea" id="RHEA:66592"/>
        <dbReference type="Rhea" id="RHEA-COMP:13180"/>
        <dbReference type="Rhea" id="RHEA-COMP:16897"/>
        <dbReference type="Rhea" id="RHEA-COMP:17067"/>
        <dbReference type="ChEBI" id="CHEBI:15378"/>
        <dbReference type="ChEBI" id="CHEBI:136412"/>
        <dbReference type="ChEBI" id="CHEBI:157695"/>
        <dbReference type="ChEBI" id="CHEBI:167181"/>
        <dbReference type="EC" id="4.2.99.18"/>
    </reaction>
</comment>
<dbReference type="OrthoDB" id="9798522at2"/>
<keyword evidence="12" id="KW-1185">Reference proteome</keyword>
<evidence type="ECO:0000256" key="3">
    <source>
        <dbReference type="ARBA" id="ARBA00022763"/>
    </source>
</evidence>
<feature type="domain" description="HhH-GPD" evidence="10">
    <location>
        <begin position="113"/>
        <end position="266"/>
    </location>
</feature>
<dbReference type="GO" id="GO:0008534">
    <property type="term" value="F:oxidized purine nucleobase lesion DNA N-glycosylase activity"/>
    <property type="evidence" value="ECO:0007669"/>
    <property type="project" value="InterPro"/>
</dbReference>
<evidence type="ECO:0000256" key="2">
    <source>
        <dbReference type="ARBA" id="ARBA00012720"/>
    </source>
</evidence>
<accession>A0A1G5UWH7</accession>
<name>A0A1G5UWH7_9FIRM</name>
<dbReference type="SMART" id="SM00478">
    <property type="entry name" value="ENDO3c"/>
    <property type="match status" value="1"/>
</dbReference>
<dbReference type="Proteomes" id="UP000199689">
    <property type="component" value="Unassembled WGS sequence"/>
</dbReference>
<keyword evidence="5" id="KW-0234">DNA repair</keyword>
<dbReference type="SUPFAM" id="SSF48150">
    <property type="entry name" value="DNA-glycosylase"/>
    <property type="match status" value="1"/>
</dbReference>
<dbReference type="InterPro" id="IPR052054">
    <property type="entry name" value="Oxidative_DNA_repair_enzyme"/>
</dbReference>
<dbReference type="EC" id="4.2.99.18" evidence="2"/>
<dbReference type="Gene3D" id="1.10.1670.10">
    <property type="entry name" value="Helix-hairpin-Helix base-excision DNA repair enzymes (C-terminal)"/>
    <property type="match status" value="1"/>
</dbReference>
<dbReference type="Pfam" id="PF00730">
    <property type="entry name" value="HhH-GPD"/>
    <property type="match status" value="1"/>
</dbReference>
<dbReference type="GO" id="GO:0006289">
    <property type="term" value="P:nucleotide-excision repair"/>
    <property type="evidence" value="ECO:0007669"/>
    <property type="project" value="InterPro"/>
</dbReference>
<dbReference type="PANTHER" id="PTHR10242">
    <property type="entry name" value="8-OXOGUANINE DNA GLYCOSYLASE"/>
    <property type="match status" value="1"/>
</dbReference>
<organism evidence="11 12">
    <name type="scientific">Allisonella histaminiformans</name>
    <dbReference type="NCBI Taxonomy" id="209880"/>
    <lineage>
        <taxon>Bacteria</taxon>
        <taxon>Bacillati</taxon>
        <taxon>Bacillota</taxon>
        <taxon>Negativicutes</taxon>
        <taxon>Veillonellales</taxon>
        <taxon>Veillonellaceae</taxon>
        <taxon>Allisonella</taxon>
    </lineage>
</organism>
<gene>
    <name evidence="11" type="ORF">SAMN02910343_00194</name>
</gene>
<keyword evidence="4" id="KW-0378">Hydrolase</keyword>
<sequence length="269" mass="31659">MIITIHDDFNLQRIIDSGQCFRPVKIPDGRYRFITGKHLLHIQELGDGRYEVDCSRWNWKHTWKPYFDLNASYAAIRRSIPDSDTYLTWAAEYSQGIRILRQDPWEMLITFIISQRKSIPAIRSAVEMLCEKAGTLCEEGGENFYTFPRPGELARLSEEDLRECSLGYRAPYIYQTVKRVCREKIHLSQWNSLPDETLMEKLLEFPGVGIKVANCTALFGFHRISRAPIDVWIERVIREHYGGRNPFVLYPETAGIMQQYMFYYIRNER</sequence>
<dbReference type="CDD" id="cd00056">
    <property type="entry name" value="ENDO3c"/>
    <property type="match status" value="1"/>
</dbReference>
<dbReference type="GO" id="GO:0140078">
    <property type="term" value="F:class I DNA-(apurinic or apyrimidinic site) endonuclease activity"/>
    <property type="evidence" value="ECO:0007669"/>
    <property type="project" value="UniProtKB-EC"/>
</dbReference>
<dbReference type="Pfam" id="PF07934">
    <property type="entry name" value="OGG_N"/>
    <property type="match status" value="1"/>
</dbReference>
<comment type="similarity">
    <text evidence="1">Belongs to the type-1 OGG1 family.</text>
</comment>
<evidence type="ECO:0000256" key="5">
    <source>
        <dbReference type="ARBA" id="ARBA00023204"/>
    </source>
</evidence>
<protein>
    <recommendedName>
        <fullName evidence="2">DNA-(apurinic or apyrimidinic site) lyase</fullName>
        <ecNumber evidence="2">4.2.99.18</ecNumber>
    </recommendedName>
</protein>